<protein>
    <submittedName>
        <fullName evidence="9">RING-CH-type domain-containing protein</fullName>
    </submittedName>
</protein>
<dbReference type="InterPro" id="IPR011016">
    <property type="entry name" value="Znf_RING-CH"/>
</dbReference>
<dbReference type="InterPro" id="IPR013083">
    <property type="entry name" value="Znf_RING/FYVE/PHD"/>
</dbReference>
<evidence type="ECO:0000313" key="8">
    <source>
        <dbReference type="Proteomes" id="UP000095280"/>
    </source>
</evidence>
<evidence type="ECO:0000256" key="2">
    <source>
        <dbReference type="ARBA" id="ARBA00022771"/>
    </source>
</evidence>
<evidence type="ECO:0000256" key="3">
    <source>
        <dbReference type="ARBA" id="ARBA00022833"/>
    </source>
</evidence>
<feature type="region of interest" description="Disordered" evidence="5">
    <location>
        <begin position="1048"/>
        <end position="1075"/>
    </location>
</feature>
<organism evidence="8 9">
    <name type="scientific">Macrostomum lignano</name>
    <dbReference type="NCBI Taxonomy" id="282301"/>
    <lineage>
        <taxon>Eukaryota</taxon>
        <taxon>Metazoa</taxon>
        <taxon>Spiralia</taxon>
        <taxon>Lophotrochozoa</taxon>
        <taxon>Platyhelminthes</taxon>
        <taxon>Rhabditophora</taxon>
        <taxon>Macrostomorpha</taxon>
        <taxon>Macrostomida</taxon>
        <taxon>Macrostomidae</taxon>
        <taxon>Macrostomum</taxon>
    </lineage>
</organism>
<keyword evidence="2" id="KW-0863">Zinc-finger</keyword>
<dbReference type="PROSITE" id="PS51292">
    <property type="entry name" value="ZF_RING_CH"/>
    <property type="match status" value="1"/>
</dbReference>
<evidence type="ECO:0000256" key="1">
    <source>
        <dbReference type="ARBA" id="ARBA00022723"/>
    </source>
</evidence>
<evidence type="ECO:0000256" key="6">
    <source>
        <dbReference type="SAM" id="Phobius"/>
    </source>
</evidence>
<keyword evidence="6" id="KW-1133">Transmembrane helix</keyword>
<feature type="domain" description="RING-CH-type" evidence="7">
    <location>
        <begin position="1373"/>
        <end position="1434"/>
    </location>
</feature>
<dbReference type="GO" id="GO:0030833">
    <property type="term" value="P:regulation of actin filament polymerization"/>
    <property type="evidence" value="ECO:0007669"/>
    <property type="project" value="InterPro"/>
</dbReference>
<dbReference type="Proteomes" id="UP000095280">
    <property type="component" value="Unplaced"/>
</dbReference>
<accession>A0A1I8GXB8</accession>
<dbReference type="SMART" id="SM00744">
    <property type="entry name" value="RINGv"/>
    <property type="match status" value="1"/>
</dbReference>
<dbReference type="PANTHER" id="PTHR12195">
    <property type="entry name" value="CYTOPLASMIC FMR1-INTERACTING PROTEIN-RELATED"/>
    <property type="match status" value="1"/>
</dbReference>
<dbReference type="InterPro" id="IPR008081">
    <property type="entry name" value="Cytoplasmic_FMR1-int"/>
</dbReference>
<keyword evidence="3" id="KW-0862">Zinc</keyword>
<dbReference type="GO" id="GO:0008270">
    <property type="term" value="F:zinc ion binding"/>
    <property type="evidence" value="ECO:0007669"/>
    <property type="project" value="UniProtKB-KW"/>
</dbReference>
<keyword evidence="8" id="KW-1185">Reference proteome</keyword>
<sequence length="1959" mass="221402">MSQQYQQQDGQVTIVDAIKNVNLLDNLDASDTVYSVEAAPIPILLKSDTDRNFQDRNAYVVGVAKYLEEATVHAEMTDLLKEGEEFAVMLYTWRSCSRALPQIRSNEQSNKNEIHEKTIEVLQQYANRLMSFMLFHNKAIGRFCEDVKRLCLNTKRQEFVSEAYLLTLGKMLNMFAVLDELKNMKASMKNDYSHYKRAAQFLRRMTDPAVLHDAQTLTMFLAEQNKIRKTLKDELQKIEGFEDLFAEVINTAVMMYENRLFLYPSEKHLLVKVIGFSIFIINTNPNININKMDAKRRICIAKIDAIFKQCEVVNLYGDMSISPFDAYVSKSQFYDPAKWPECRSARTSPQGQLFAALPRLKQQHAELMSELATRTNLSTTVQQLNKADAENRRTYELALKSLSYLGSWSLLIVDVFTWKLAHLTDVRQNPDMPKEAEDYAKATQYNYSREERFALVEVIAMIKSVQAILLRMETILMDSVKRAIYYQLQDFVQRQLREPLRKAAKNKREIVKSIIMSIRTMATHMAQQDSGGGSQLAEEFVSHHKKSGKGGGSAEPEIRIMQRNVPPSSTQLYMVRTMLESLIDRSGGKHTLRKDVDPQSLAAIDQFHRNSYFWPYLLNYSDTLQQCCDLSQLWYREFFLEMTNGAHIQFDIDMSVPWLLTKQLLDSKDPAYMEYLLYPLDLYNDSAFYALTRFRRQFLYDEIEAEANLGFDQLVICLSKDVFAYYKTLAASILLDKGFRTEKGMRIQYPAPCRYETLINQRHVQLLGRSIDLNRLIGQRANKSLLASLQVAVQLFESKDITGVIELEQLIEVSRLTHKLLQEAGLQLDDFDKLFSEANEEVTASCGKVTLHCFWELQLDFVPHYCYNSSTGRFVKSTLSMASESVERAPFPKDMQDELLFGNARLNKAFGAVLGLYDRFVGPPHFSAMCRLLGYNGIGTIVSEMLKAVRGLLDNTLCAYLIELRKLMPKECKLQRFDYTSPGILGYYCAQLRPIVAHPDLRTEVFQAFREFGNTVLACLMMEQSLTVEEVCDLKHAAAFQETIPKPFVPPPKEKGDRSGQELRRHREEETSRQMKRLQTKFAPLSVLKVTERVLPDGHQLAKAVYDCDLLTKERLCCGLCIFETVLSRVREMLNSAPGNRWLPAEQPRNGVMFVDECQEYHRVWSAMQFAYCIPPKEGEFTVEELYGEGLQWAGCCLLVLLGEERRFELLDYSYHLLKANKFDQKDDQRQGFSLKRMADRIRKFQILNAQILATLDRYVRPQRDATAGPDVGATGGVGGPVVQHRNATDKPWEKWVATGGDDGMLKPWEKWVATGGDDGMLKPWEKWVATGGDDGMLKPWEKWVATGEQSDLLDCDSIDEAGENSNGDCTGKRLGVHQQPSSCHNGIGDSDPLLNLCRCTGSIAYTHAGCLVRWLRKSRTTSCELCGAAYPIMRSQQRPSGPRILCRQVLQYLNRLISKRRIDLFSDVAYSVLLFAPSGAFTWLHFKESDGRRLIANGNLASTYPNATCVRLEFDTLAAMVCGVLLMLLTCVIWLVTVFAAHRSEFNDWRDRIDGRLQRDRLIGGLAALRLPAERIQEATSFYPRIRAPVGASQVVAAECWNSVNSTTVSGQTGLAVVSELQAVKSALSSQLASHMLSSASKKDFSAVMKPSRGRVRSGGIGDPHPAGVPDEGAQVTDIVRGGQLGHPLGVAEVFVPRLVEVRHGRAALPVLGAAVPVELVLLMEPPVDMAVTHVKRISTHLHEAVLRRADLPVLHQPHRRPTHPVLEDLLVGPLLASVFAREPLRRGPGRLQPAAVHDEVGSLLLCDSVAFEEVRTRRLGRHHRTQVVDCRQATEDQRLSRRHDEHGSGLELADVMRRDDAGQARLGVLITANKAVREVALVHQLEVQSVPLGQVVGVRGHASQRVVEVVEESRLRSGDQLHHGGSDSKVVPAVKVVRIDCLRCKDSNIFQIGFHLK</sequence>
<dbReference type="GO" id="GO:0031267">
    <property type="term" value="F:small GTPase binding"/>
    <property type="evidence" value="ECO:0007669"/>
    <property type="project" value="InterPro"/>
</dbReference>
<reference evidence="9" key="1">
    <citation type="submission" date="2016-11" db="UniProtKB">
        <authorList>
            <consortium name="WormBaseParasite"/>
        </authorList>
    </citation>
    <scope>IDENTIFICATION</scope>
</reference>
<keyword evidence="6" id="KW-0472">Membrane</keyword>
<dbReference type="GO" id="GO:0005737">
    <property type="term" value="C:cytoplasm"/>
    <property type="evidence" value="ECO:0007669"/>
    <property type="project" value="UniProtKB-ARBA"/>
</dbReference>
<evidence type="ECO:0000259" key="7">
    <source>
        <dbReference type="PROSITE" id="PS51292"/>
    </source>
</evidence>
<dbReference type="WBParaSite" id="maker-uti_cns_0003556-snap-gene-0.6-mRNA-1">
    <property type="protein sequence ID" value="maker-uti_cns_0003556-snap-gene-0.6-mRNA-1"/>
    <property type="gene ID" value="maker-uti_cns_0003556-snap-gene-0.6"/>
</dbReference>
<keyword evidence="1" id="KW-0479">Metal-binding</keyword>
<name>A0A1I8GXB8_9PLAT</name>
<evidence type="ECO:0000313" key="9">
    <source>
        <dbReference type="WBParaSite" id="maker-uti_cns_0003556-snap-gene-0.6-mRNA-1"/>
    </source>
</evidence>
<evidence type="ECO:0000256" key="4">
    <source>
        <dbReference type="ARBA" id="ARBA00025790"/>
    </source>
</evidence>
<dbReference type="Pfam" id="PF05994">
    <property type="entry name" value="FragX_IP"/>
    <property type="match status" value="1"/>
</dbReference>
<dbReference type="InterPro" id="IPR009828">
    <property type="entry name" value="CYRIA/CYRIB_Rac1-bd"/>
</dbReference>
<proteinExistence type="inferred from homology"/>
<dbReference type="PRINTS" id="PR01698">
    <property type="entry name" value="CYTOFMRPINTP"/>
</dbReference>
<feature type="compositionally biased region" description="Basic and acidic residues" evidence="5">
    <location>
        <begin position="1052"/>
        <end position="1073"/>
    </location>
</feature>
<dbReference type="Pfam" id="PF12906">
    <property type="entry name" value="RINGv"/>
    <property type="match status" value="1"/>
</dbReference>
<dbReference type="Pfam" id="PF07159">
    <property type="entry name" value="CYRIA-B_Rac1-bd"/>
    <property type="match status" value="1"/>
</dbReference>
<feature type="transmembrane region" description="Helical" evidence="6">
    <location>
        <begin position="1518"/>
        <end position="1542"/>
    </location>
</feature>
<dbReference type="Gene3D" id="3.30.40.10">
    <property type="entry name" value="Zinc/RING finger domain, C3HC4 (zinc finger)"/>
    <property type="match status" value="1"/>
</dbReference>
<comment type="similarity">
    <text evidence="4">Belongs to the CYFIP family.</text>
</comment>
<feature type="transmembrane region" description="Helical" evidence="6">
    <location>
        <begin position="1469"/>
        <end position="1487"/>
    </location>
</feature>
<dbReference type="SUPFAM" id="SSF57850">
    <property type="entry name" value="RING/U-box"/>
    <property type="match status" value="1"/>
</dbReference>
<keyword evidence="6" id="KW-0812">Transmembrane</keyword>
<evidence type="ECO:0000256" key="5">
    <source>
        <dbReference type="SAM" id="MobiDB-lite"/>
    </source>
</evidence>